<evidence type="ECO:0000256" key="5">
    <source>
        <dbReference type="ARBA" id="ARBA00023128"/>
    </source>
</evidence>
<evidence type="ECO:0000256" key="8">
    <source>
        <dbReference type="PIRSR" id="PIRSR600223-1"/>
    </source>
</evidence>
<dbReference type="GO" id="GO:0006627">
    <property type="term" value="P:protein processing involved in protein targeting to mitochondrion"/>
    <property type="evidence" value="ECO:0007669"/>
    <property type="project" value="TreeGrafter"/>
</dbReference>
<dbReference type="Pfam" id="PF10502">
    <property type="entry name" value="Peptidase_S26"/>
    <property type="match status" value="2"/>
</dbReference>
<dbReference type="PANTHER" id="PTHR12383:SF16">
    <property type="entry name" value="MITOCHONDRIAL INNER MEMBRANE PROTEASE SUBUNIT 1"/>
    <property type="match status" value="1"/>
</dbReference>
<evidence type="ECO:0000256" key="2">
    <source>
        <dbReference type="ARBA" id="ARBA00011805"/>
    </source>
</evidence>
<reference evidence="10" key="1">
    <citation type="submission" date="2018-11" db="EMBL/GenBank/DDBJ databases">
        <authorList>
            <person name="Alioto T."/>
            <person name="Alioto T."/>
        </authorList>
    </citation>
    <scope>NUCLEOTIDE SEQUENCE</scope>
</reference>
<feature type="domain" description="Peptidase S26" evidence="9">
    <location>
        <begin position="30"/>
        <end position="108"/>
    </location>
</feature>
<dbReference type="PANTHER" id="PTHR12383">
    <property type="entry name" value="PROTEASE FAMILY S26 MITOCHONDRIAL INNER MEMBRANE PROTEASE-RELATED"/>
    <property type="match status" value="1"/>
</dbReference>
<evidence type="ECO:0000313" key="11">
    <source>
        <dbReference type="Proteomes" id="UP000596742"/>
    </source>
</evidence>
<dbReference type="CDD" id="cd06530">
    <property type="entry name" value="S26_SPase_I"/>
    <property type="match status" value="1"/>
</dbReference>
<dbReference type="Proteomes" id="UP000596742">
    <property type="component" value="Unassembled WGS sequence"/>
</dbReference>
<evidence type="ECO:0000256" key="3">
    <source>
        <dbReference type="ARBA" id="ARBA00022792"/>
    </source>
</evidence>
<dbReference type="PRINTS" id="PR00727">
    <property type="entry name" value="LEADERPTASE"/>
</dbReference>
<comment type="subunit">
    <text evidence="2">Heterodimer of 2 subunits, IMMPL1 and IMMPL2.</text>
</comment>
<feature type="active site" evidence="8">
    <location>
        <position position="98"/>
    </location>
</feature>
<comment type="subcellular location">
    <subcellularLocation>
        <location evidence="1">Mitochondrion inner membrane</location>
    </subcellularLocation>
</comment>
<feature type="domain" description="Peptidase S26" evidence="9">
    <location>
        <begin position="114"/>
        <end position="156"/>
    </location>
</feature>
<dbReference type="InterPro" id="IPR019533">
    <property type="entry name" value="Peptidase_S26"/>
</dbReference>
<keyword evidence="6" id="KW-0472">Membrane</keyword>
<evidence type="ECO:0000256" key="7">
    <source>
        <dbReference type="ARBA" id="ARBA00038445"/>
    </source>
</evidence>
<keyword evidence="11" id="KW-1185">Reference proteome</keyword>
<dbReference type="InterPro" id="IPR052064">
    <property type="entry name" value="Mito_IMP1_subunit"/>
</dbReference>
<evidence type="ECO:0000256" key="6">
    <source>
        <dbReference type="ARBA" id="ARBA00023136"/>
    </source>
</evidence>
<dbReference type="Gene3D" id="2.10.109.10">
    <property type="entry name" value="Umud Fragment, subunit A"/>
    <property type="match status" value="1"/>
</dbReference>
<comment type="similarity">
    <text evidence="7">Belongs to the peptidase S26 family. IMP1 subfamily.</text>
</comment>
<sequence length="170" mass="19567">MSNSVMSQSKRKENEFYDLERQKIGRVTVRLVQFGCVVHCIDRYVGSFVMCCGDSMVPTLFNNDIVLAENISVAYKKLQKGDIVIARSPADPYQFICKRLVAMEGDSVIDDNSERQYVPKGHVWLEGDNHRNSNDSRHYGPVPAGLLNRRVFFRVWPFSYMGYLKHPAER</sequence>
<accession>A0A8B6GSN3</accession>
<keyword evidence="5" id="KW-0496">Mitochondrion</keyword>
<dbReference type="EC" id="3.4.21.-" evidence="10"/>
<keyword evidence="3" id="KW-0999">Mitochondrion inner membrane</keyword>
<dbReference type="GO" id="GO:0004252">
    <property type="term" value="F:serine-type endopeptidase activity"/>
    <property type="evidence" value="ECO:0007669"/>
    <property type="project" value="InterPro"/>
</dbReference>
<dbReference type="GO" id="GO:0042720">
    <property type="term" value="C:mitochondrial inner membrane peptidase complex"/>
    <property type="evidence" value="ECO:0007669"/>
    <property type="project" value="TreeGrafter"/>
</dbReference>
<protein>
    <submittedName>
        <fullName evidence="10">Mitochondrial inner membrane protease subunit 1</fullName>
        <ecNumber evidence="10">3.4.21.-</ecNumber>
    </submittedName>
</protein>
<organism evidence="10 11">
    <name type="scientific">Mytilus galloprovincialis</name>
    <name type="common">Mediterranean mussel</name>
    <dbReference type="NCBI Taxonomy" id="29158"/>
    <lineage>
        <taxon>Eukaryota</taxon>
        <taxon>Metazoa</taxon>
        <taxon>Spiralia</taxon>
        <taxon>Lophotrochozoa</taxon>
        <taxon>Mollusca</taxon>
        <taxon>Bivalvia</taxon>
        <taxon>Autobranchia</taxon>
        <taxon>Pteriomorphia</taxon>
        <taxon>Mytilida</taxon>
        <taxon>Mytiloidea</taxon>
        <taxon>Mytilidae</taxon>
        <taxon>Mytilinae</taxon>
        <taxon>Mytilus</taxon>
    </lineage>
</organism>
<dbReference type="EMBL" id="UYJE01008967">
    <property type="protein sequence ID" value="VDI68872.1"/>
    <property type="molecule type" value="Genomic_DNA"/>
</dbReference>
<keyword evidence="4 10" id="KW-0378">Hydrolase</keyword>
<comment type="caution">
    <text evidence="10">The sequence shown here is derived from an EMBL/GenBank/DDBJ whole genome shotgun (WGS) entry which is preliminary data.</text>
</comment>
<dbReference type="InterPro" id="IPR036286">
    <property type="entry name" value="LexA/Signal_pep-like_sf"/>
</dbReference>
<evidence type="ECO:0000259" key="9">
    <source>
        <dbReference type="Pfam" id="PF10502"/>
    </source>
</evidence>
<evidence type="ECO:0000313" key="10">
    <source>
        <dbReference type="EMBL" id="VDI68872.1"/>
    </source>
</evidence>
<dbReference type="InterPro" id="IPR000223">
    <property type="entry name" value="Pept_S26A_signal_pept_1"/>
</dbReference>
<evidence type="ECO:0000256" key="4">
    <source>
        <dbReference type="ARBA" id="ARBA00022801"/>
    </source>
</evidence>
<name>A0A8B6GSN3_MYTGA</name>
<keyword evidence="10" id="KW-0645">Protease</keyword>
<dbReference type="SUPFAM" id="SSF51306">
    <property type="entry name" value="LexA/Signal peptidase"/>
    <property type="match status" value="1"/>
</dbReference>
<dbReference type="AlphaFoldDB" id="A0A8B6GSN3"/>
<evidence type="ECO:0000256" key="1">
    <source>
        <dbReference type="ARBA" id="ARBA00004273"/>
    </source>
</evidence>
<gene>
    <name evidence="10" type="ORF">MGAL_10B016721</name>
</gene>
<feature type="active site" evidence="8">
    <location>
        <position position="55"/>
    </location>
</feature>
<proteinExistence type="inferred from homology"/>
<dbReference type="OrthoDB" id="308440at2759"/>
<dbReference type="GO" id="GO:0006465">
    <property type="term" value="P:signal peptide processing"/>
    <property type="evidence" value="ECO:0007669"/>
    <property type="project" value="InterPro"/>
</dbReference>